<dbReference type="SUPFAM" id="SSF56645">
    <property type="entry name" value="Acyl-CoA dehydrogenase NM domain-like"/>
    <property type="match status" value="1"/>
</dbReference>
<dbReference type="GO" id="GO:0003995">
    <property type="term" value="F:acyl-CoA dehydrogenase activity"/>
    <property type="evidence" value="ECO:0007669"/>
    <property type="project" value="InterPro"/>
</dbReference>
<dbReference type="InterPro" id="IPR036250">
    <property type="entry name" value="AcylCo_DH-like_C"/>
</dbReference>
<dbReference type="FunFam" id="2.40.110.10:FF:000002">
    <property type="entry name" value="Acyl-CoA dehydrogenase fadE12"/>
    <property type="match status" value="1"/>
</dbReference>
<gene>
    <name evidence="10" type="primary">acdA_3</name>
    <name evidence="10" type="ORF">DSM104329_01239</name>
</gene>
<dbReference type="PANTHER" id="PTHR43884">
    <property type="entry name" value="ACYL-COA DEHYDROGENASE"/>
    <property type="match status" value="1"/>
</dbReference>
<organism evidence="10 11">
    <name type="scientific">Capillimicrobium parvum</name>
    <dbReference type="NCBI Taxonomy" id="2884022"/>
    <lineage>
        <taxon>Bacteria</taxon>
        <taxon>Bacillati</taxon>
        <taxon>Actinomycetota</taxon>
        <taxon>Thermoleophilia</taxon>
        <taxon>Solirubrobacterales</taxon>
        <taxon>Capillimicrobiaceae</taxon>
        <taxon>Capillimicrobium</taxon>
    </lineage>
</organism>
<evidence type="ECO:0000313" key="10">
    <source>
        <dbReference type="EMBL" id="UGS34857.1"/>
    </source>
</evidence>
<dbReference type="SUPFAM" id="SSF47203">
    <property type="entry name" value="Acyl-CoA dehydrogenase C-terminal domain-like"/>
    <property type="match status" value="1"/>
</dbReference>
<feature type="domain" description="Acyl-CoA dehydrogenase/oxidase N-terminal" evidence="9">
    <location>
        <begin position="18"/>
        <end position="129"/>
    </location>
</feature>
<dbReference type="Gene3D" id="1.20.140.10">
    <property type="entry name" value="Butyryl-CoA Dehydrogenase, subunit A, domain 3"/>
    <property type="match status" value="1"/>
</dbReference>
<dbReference type="Gene3D" id="1.10.540.10">
    <property type="entry name" value="Acyl-CoA dehydrogenase/oxidase, N-terminal domain"/>
    <property type="match status" value="1"/>
</dbReference>
<evidence type="ECO:0000256" key="6">
    <source>
        <dbReference type="RuleBase" id="RU362125"/>
    </source>
</evidence>
<dbReference type="InterPro" id="IPR006091">
    <property type="entry name" value="Acyl-CoA_Oxase/DH_mid-dom"/>
</dbReference>
<dbReference type="KEGG" id="sbae:DSM104329_01239"/>
<accession>A0A9E7BZU1</accession>
<keyword evidence="5 6" id="KW-0560">Oxidoreductase</keyword>
<dbReference type="Gene3D" id="2.40.110.10">
    <property type="entry name" value="Butyryl-CoA Dehydrogenase, subunit A, domain 2"/>
    <property type="match status" value="1"/>
</dbReference>
<dbReference type="Proteomes" id="UP001162834">
    <property type="component" value="Chromosome"/>
</dbReference>
<dbReference type="InterPro" id="IPR009075">
    <property type="entry name" value="AcylCo_DH/oxidase_C"/>
</dbReference>
<dbReference type="InterPro" id="IPR013786">
    <property type="entry name" value="AcylCoA_DH/ox_N"/>
</dbReference>
<evidence type="ECO:0000259" key="9">
    <source>
        <dbReference type="Pfam" id="PF02771"/>
    </source>
</evidence>
<dbReference type="InterPro" id="IPR037069">
    <property type="entry name" value="AcylCoA_DH/ox_N_sf"/>
</dbReference>
<comment type="cofactor">
    <cofactor evidence="1 6">
        <name>FAD</name>
        <dbReference type="ChEBI" id="CHEBI:57692"/>
    </cofactor>
</comment>
<dbReference type="PROSITE" id="PS00073">
    <property type="entry name" value="ACYL_COA_DH_2"/>
    <property type="match status" value="1"/>
</dbReference>
<dbReference type="PANTHER" id="PTHR43884:SF40">
    <property type="entry name" value="ACYL-COA DEHYDROGENASE"/>
    <property type="match status" value="1"/>
</dbReference>
<evidence type="ECO:0000256" key="1">
    <source>
        <dbReference type="ARBA" id="ARBA00001974"/>
    </source>
</evidence>
<reference evidence="10" key="1">
    <citation type="journal article" date="2022" name="Int. J. Syst. Evol. Microbiol.">
        <title>Pseudomonas aegrilactucae sp. nov. and Pseudomonas morbosilactucae sp. nov., pathogens causing bacterial rot of lettuce in Japan.</title>
        <authorList>
            <person name="Sawada H."/>
            <person name="Fujikawa T."/>
            <person name="Satou M."/>
        </authorList>
    </citation>
    <scope>NUCLEOTIDE SEQUENCE</scope>
    <source>
        <strain evidence="10">0166_1</strain>
    </source>
</reference>
<feature type="domain" description="Acyl-CoA dehydrogenase/oxidase C-terminal" evidence="7">
    <location>
        <begin position="241"/>
        <end position="389"/>
    </location>
</feature>
<evidence type="ECO:0000256" key="5">
    <source>
        <dbReference type="ARBA" id="ARBA00023002"/>
    </source>
</evidence>
<evidence type="ECO:0000256" key="4">
    <source>
        <dbReference type="ARBA" id="ARBA00022827"/>
    </source>
</evidence>
<dbReference type="Pfam" id="PF02771">
    <property type="entry name" value="Acyl-CoA_dh_N"/>
    <property type="match status" value="1"/>
</dbReference>
<evidence type="ECO:0000313" key="11">
    <source>
        <dbReference type="Proteomes" id="UP001162834"/>
    </source>
</evidence>
<keyword evidence="4 6" id="KW-0274">FAD</keyword>
<dbReference type="EC" id="1.3.99.-" evidence="10"/>
<dbReference type="InterPro" id="IPR009100">
    <property type="entry name" value="AcylCoA_DH/oxidase_NM_dom_sf"/>
</dbReference>
<protein>
    <submittedName>
        <fullName evidence="10">Acyl-CoA dehydrogenase</fullName>
        <ecNumber evidence="10">1.3.99.-</ecNumber>
    </submittedName>
</protein>
<dbReference type="AlphaFoldDB" id="A0A9E7BZU1"/>
<feature type="domain" description="Acyl-CoA oxidase/dehydrogenase middle" evidence="8">
    <location>
        <begin position="133"/>
        <end position="229"/>
    </location>
</feature>
<comment type="similarity">
    <text evidence="2 6">Belongs to the acyl-CoA dehydrogenase family.</text>
</comment>
<dbReference type="InterPro" id="IPR006089">
    <property type="entry name" value="Acyl-CoA_DH_CS"/>
</dbReference>
<dbReference type="EMBL" id="CP087164">
    <property type="protein sequence ID" value="UGS34857.1"/>
    <property type="molecule type" value="Genomic_DNA"/>
</dbReference>
<dbReference type="Pfam" id="PF02770">
    <property type="entry name" value="Acyl-CoA_dh_M"/>
    <property type="match status" value="1"/>
</dbReference>
<proteinExistence type="inferred from homology"/>
<evidence type="ECO:0000256" key="2">
    <source>
        <dbReference type="ARBA" id="ARBA00009347"/>
    </source>
</evidence>
<keyword evidence="3 6" id="KW-0285">Flavoprotein</keyword>
<dbReference type="GO" id="GO:0050660">
    <property type="term" value="F:flavin adenine dinucleotide binding"/>
    <property type="evidence" value="ECO:0007669"/>
    <property type="project" value="InterPro"/>
</dbReference>
<name>A0A9E7BZU1_9ACTN</name>
<keyword evidence="11" id="KW-1185">Reference proteome</keyword>
<dbReference type="Pfam" id="PF00441">
    <property type="entry name" value="Acyl-CoA_dh_1"/>
    <property type="match status" value="1"/>
</dbReference>
<evidence type="ECO:0000256" key="3">
    <source>
        <dbReference type="ARBA" id="ARBA00022630"/>
    </source>
</evidence>
<evidence type="ECO:0000259" key="7">
    <source>
        <dbReference type="Pfam" id="PF00441"/>
    </source>
</evidence>
<dbReference type="PROSITE" id="PS00072">
    <property type="entry name" value="ACYL_COA_DH_1"/>
    <property type="match status" value="1"/>
</dbReference>
<dbReference type="InterPro" id="IPR046373">
    <property type="entry name" value="Acyl-CoA_Oxase/DH_mid-dom_sf"/>
</dbReference>
<evidence type="ECO:0000259" key="8">
    <source>
        <dbReference type="Pfam" id="PF02770"/>
    </source>
</evidence>
<dbReference type="FunFam" id="1.20.140.10:FF:000001">
    <property type="entry name" value="Acyl-CoA dehydrogenase"/>
    <property type="match status" value="1"/>
</dbReference>
<sequence>MEAISCRQILVRRTIFAPEHDDFRQSVSGFLQREAVQHHDAWESDGKLDRAFWKKAAAQGFVGFEAPEELGGLGLRDYRFNAILVEECCRLGLLPDHFMLQNDVLGPYLIDLANAEQQARWLPGFTSGDLIAAIGMSEPGAGSDLRGISTTAKRDGDHYVLNGSKTFISSGTQADLVVVAARTSSEARASGAFSLLMVEGGMEGFERGRKLEKIGRGSQDTAELFFNDVRVPVENLLGDEGSGLRNLMRNLARERLAVAVAAVAGAEFALEITLEYVKDRKAFGTPIGSFQVSRHHLAQLATELRSARLYTDRCIEAEVAGDLDPVEAAGLKALTTELQWRVVDRCLQLHGGYGYMNEYEISRQWRDARVQRIYGGSTEIMWEIVGRGLGL</sequence>